<gene>
    <name evidence="8" type="primary">RTC2</name>
    <name evidence="8" type="ORF">GGI19_005128</name>
</gene>
<keyword evidence="4 7" id="KW-0472">Membrane</keyword>
<protein>
    <submittedName>
        <fullName evidence="8">Vacuolar membrane transporter for cationic amino acids</fullName>
    </submittedName>
</protein>
<feature type="transmembrane region" description="Helical" evidence="7">
    <location>
        <begin position="63"/>
        <end position="87"/>
    </location>
</feature>
<keyword evidence="3 7" id="KW-1133">Transmembrane helix</keyword>
<accession>A0A9W8GUQ3</accession>
<dbReference type="AlphaFoldDB" id="A0A9W8GUQ3"/>
<dbReference type="PANTHER" id="PTHR16201:SF44">
    <property type="entry name" value="SEVEN TRANSMEMBRANE PROTEIN 1"/>
    <property type="match status" value="1"/>
</dbReference>
<feature type="transmembrane region" description="Helical" evidence="7">
    <location>
        <begin position="204"/>
        <end position="228"/>
    </location>
</feature>
<evidence type="ECO:0000256" key="4">
    <source>
        <dbReference type="ARBA" id="ARBA00023136"/>
    </source>
</evidence>
<dbReference type="FunFam" id="1.20.1280.290:FF:000009">
    <property type="entry name" value="PQ loop repeat family protein"/>
    <property type="match status" value="1"/>
</dbReference>
<evidence type="ECO:0000256" key="1">
    <source>
        <dbReference type="ARBA" id="ARBA00004141"/>
    </source>
</evidence>
<feature type="transmembrane region" description="Helical" evidence="7">
    <location>
        <begin position="129"/>
        <end position="153"/>
    </location>
</feature>
<sequence length="283" mass="31154">MAWNELVSEALGYFSIGCWLIVFAPQIYENYQRKSGESISLSFLYIWILGDVFGLVGGIQQGLIVTALILYIYYFVADAVLLAQIHYYRYINRRAARGLVLESEREPLFIASDQSEATEAASTRLSASLLLPLLAVLLLGSTTASLVGGSIRAKTLLQLHPLARLASVPTKPQLVPQVLGYISALLFLGARIPQLAKNYRKQSCEGLSIGMFTFSILGNTAFTLSLLLHSLDNDYLLANIPWIIGSTGTLVFDLAIFYQFHLYHVGDTPSILSADEGEVQQIV</sequence>
<dbReference type="InterPro" id="IPR006603">
    <property type="entry name" value="PQ-loop_rpt"/>
</dbReference>
<reference evidence="8" key="1">
    <citation type="submission" date="2022-07" db="EMBL/GenBank/DDBJ databases">
        <title>Phylogenomic reconstructions and comparative analyses of Kickxellomycotina fungi.</title>
        <authorList>
            <person name="Reynolds N.K."/>
            <person name="Stajich J.E."/>
            <person name="Barry K."/>
            <person name="Grigoriev I.V."/>
            <person name="Crous P."/>
            <person name="Smith M.E."/>
        </authorList>
    </citation>
    <scope>NUCLEOTIDE SEQUENCE</scope>
    <source>
        <strain evidence="8">BCRC 34297</strain>
    </source>
</reference>
<comment type="catalytic activity">
    <reaction evidence="6">
        <text>L-histidine(out) + L-arginine(in) = L-histidine(in) + L-arginine(out)</text>
        <dbReference type="Rhea" id="RHEA:71063"/>
        <dbReference type="ChEBI" id="CHEBI:32682"/>
        <dbReference type="ChEBI" id="CHEBI:57595"/>
    </reaction>
</comment>
<comment type="caution">
    <text evidence="8">The sequence shown here is derived from an EMBL/GenBank/DDBJ whole genome shotgun (WGS) entry which is preliminary data.</text>
</comment>
<dbReference type="GO" id="GO:0034486">
    <property type="term" value="P:vacuolar transmembrane transport"/>
    <property type="evidence" value="ECO:0007669"/>
    <property type="project" value="UniProtKB-ARBA"/>
</dbReference>
<dbReference type="Gene3D" id="1.20.1280.290">
    <property type="match status" value="2"/>
</dbReference>
<feature type="transmembrane region" description="Helical" evidence="7">
    <location>
        <begin position="240"/>
        <end position="260"/>
    </location>
</feature>
<dbReference type="InterPro" id="IPR051415">
    <property type="entry name" value="LAAT-1"/>
</dbReference>
<comment type="similarity">
    <text evidence="5">Belongs to the laat-1 family.</text>
</comment>
<feature type="transmembrane region" description="Helical" evidence="7">
    <location>
        <begin position="6"/>
        <end position="27"/>
    </location>
</feature>
<dbReference type="FunFam" id="1.20.1280.290:FF:000012">
    <property type="entry name" value="Vacuolar membrane PQ loop repeat protein"/>
    <property type="match status" value="1"/>
</dbReference>
<dbReference type="SMART" id="SM00679">
    <property type="entry name" value="CTNS"/>
    <property type="match status" value="2"/>
</dbReference>
<keyword evidence="2 7" id="KW-0812">Transmembrane</keyword>
<feature type="transmembrane region" description="Helical" evidence="7">
    <location>
        <begin position="173"/>
        <end position="192"/>
    </location>
</feature>
<dbReference type="OrthoDB" id="8048523at2759"/>
<dbReference type="Proteomes" id="UP001140011">
    <property type="component" value="Unassembled WGS sequence"/>
</dbReference>
<proteinExistence type="inferred from homology"/>
<keyword evidence="9" id="KW-1185">Reference proteome</keyword>
<dbReference type="Pfam" id="PF04193">
    <property type="entry name" value="PQ-loop"/>
    <property type="match status" value="2"/>
</dbReference>
<organism evidence="8 9">
    <name type="scientific">Coemansia pectinata</name>
    <dbReference type="NCBI Taxonomy" id="1052879"/>
    <lineage>
        <taxon>Eukaryota</taxon>
        <taxon>Fungi</taxon>
        <taxon>Fungi incertae sedis</taxon>
        <taxon>Zoopagomycota</taxon>
        <taxon>Kickxellomycotina</taxon>
        <taxon>Kickxellomycetes</taxon>
        <taxon>Kickxellales</taxon>
        <taxon>Kickxellaceae</taxon>
        <taxon>Coemansia</taxon>
    </lineage>
</organism>
<evidence type="ECO:0000256" key="2">
    <source>
        <dbReference type="ARBA" id="ARBA00022692"/>
    </source>
</evidence>
<evidence type="ECO:0000256" key="5">
    <source>
        <dbReference type="ARBA" id="ARBA00038039"/>
    </source>
</evidence>
<name>A0A9W8GUQ3_9FUNG</name>
<comment type="subcellular location">
    <subcellularLocation>
        <location evidence="1">Membrane</location>
        <topology evidence="1">Multi-pass membrane protein</topology>
    </subcellularLocation>
</comment>
<evidence type="ECO:0000313" key="9">
    <source>
        <dbReference type="Proteomes" id="UP001140011"/>
    </source>
</evidence>
<evidence type="ECO:0000313" key="8">
    <source>
        <dbReference type="EMBL" id="KAJ2750404.1"/>
    </source>
</evidence>
<dbReference type="GO" id="GO:0098852">
    <property type="term" value="C:lytic vacuole membrane"/>
    <property type="evidence" value="ECO:0007669"/>
    <property type="project" value="UniProtKB-ARBA"/>
</dbReference>
<evidence type="ECO:0000256" key="7">
    <source>
        <dbReference type="SAM" id="Phobius"/>
    </source>
</evidence>
<dbReference type="GO" id="GO:0015174">
    <property type="term" value="F:basic amino acid transmembrane transporter activity"/>
    <property type="evidence" value="ECO:0007669"/>
    <property type="project" value="UniProtKB-ARBA"/>
</dbReference>
<evidence type="ECO:0000256" key="3">
    <source>
        <dbReference type="ARBA" id="ARBA00022989"/>
    </source>
</evidence>
<feature type="transmembrane region" description="Helical" evidence="7">
    <location>
        <begin position="39"/>
        <end position="57"/>
    </location>
</feature>
<dbReference type="PANTHER" id="PTHR16201">
    <property type="entry name" value="SEVEN TRANSMEMBRANE PROTEIN 1-RELATED"/>
    <property type="match status" value="1"/>
</dbReference>
<dbReference type="EMBL" id="JANBUH010000568">
    <property type="protein sequence ID" value="KAJ2750404.1"/>
    <property type="molecule type" value="Genomic_DNA"/>
</dbReference>
<evidence type="ECO:0000256" key="6">
    <source>
        <dbReference type="ARBA" id="ARBA00050768"/>
    </source>
</evidence>